<protein>
    <submittedName>
        <fullName evidence="7">Sensor histidine kinase</fullName>
    </submittedName>
</protein>
<dbReference type="InterPro" id="IPR011712">
    <property type="entry name" value="Sig_transdc_His_kin_sub3_dim/P"/>
</dbReference>
<feature type="compositionally biased region" description="Low complexity" evidence="4">
    <location>
        <begin position="1"/>
        <end position="14"/>
    </location>
</feature>
<dbReference type="Gene3D" id="3.30.565.10">
    <property type="entry name" value="Histidine kinase-like ATPase, C-terminal domain"/>
    <property type="match status" value="1"/>
</dbReference>
<dbReference type="InterPro" id="IPR003594">
    <property type="entry name" value="HATPase_dom"/>
</dbReference>
<accession>A0ABW3MQK3</accession>
<dbReference type="InterPro" id="IPR036890">
    <property type="entry name" value="HATPase_C_sf"/>
</dbReference>
<comment type="caution">
    <text evidence="7">The sequence shown here is derived from an EMBL/GenBank/DDBJ whole genome shotgun (WGS) entry which is preliminary data.</text>
</comment>
<gene>
    <name evidence="7" type="ORF">ACFQ2V_01430</name>
</gene>
<keyword evidence="5" id="KW-0472">Membrane</keyword>
<keyword evidence="5" id="KW-0812">Transmembrane</keyword>
<evidence type="ECO:0000256" key="2">
    <source>
        <dbReference type="ARBA" id="ARBA00022777"/>
    </source>
</evidence>
<keyword evidence="1" id="KW-0808">Transferase</keyword>
<dbReference type="PANTHER" id="PTHR24421">
    <property type="entry name" value="NITRATE/NITRITE SENSOR PROTEIN NARX-RELATED"/>
    <property type="match status" value="1"/>
</dbReference>
<dbReference type="InterPro" id="IPR050482">
    <property type="entry name" value="Sensor_HK_TwoCompSys"/>
</dbReference>
<feature type="region of interest" description="Disordered" evidence="4">
    <location>
        <begin position="415"/>
        <end position="436"/>
    </location>
</feature>
<evidence type="ECO:0000256" key="4">
    <source>
        <dbReference type="SAM" id="MobiDB-lite"/>
    </source>
</evidence>
<dbReference type="SMART" id="SM00387">
    <property type="entry name" value="HATPase_c"/>
    <property type="match status" value="1"/>
</dbReference>
<evidence type="ECO:0000256" key="1">
    <source>
        <dbReference type="ARBA" id="ARBA00022679"/>
    </source>
</evidence>
<evidence type="ECO:0000259" key="6">
    <source>
        <dbReference type="PROSITE" id="PS50109"/>
    </source>
</evidence>
<dbReference type="Gene3D" id="1.20.5.1930">
    <property type="match status" value="1"/>
</dbReference>
<feature type="domain" description="Histidine kinase" evidence="6">
    <location>
        <begin position="375"/>
        <end position="474"/>
    </location>
</feature>
<dbReference type="EMBL" id="JBHTKH010000001">
    <property type="protein sequence ID" value="MFD1052951.1"/>
    <property type="molecule type" value="Genomic_DNA"/>
</dbReference>
<evidence type="ECO:0000313" key="8">
    <source>
        <dbReference type="Proteomes" id="UP001597046"/>
    </source>
</evidence>
<feature type="transmembrane region" description="Helical" evidence="5">
    <location>
        <begin position="216"/>
        <end position="241"/>
    </location>
</feature>
<dbReference type="SUPFAM" id="SSF55874">
    <property type="entry name" value="ATPase domain of HSP90 chaperone/DNA topoisomerase II/histidine kinase"/>
    <property type="match status" value="1"/>
</dbReference>
<keyword evidence="3" id="KW-0902">Two-component regulatory system</keyword>
<reference evidence="8" key="1">
    <citation type="journal article" date="2019" name="Int. J. Syst. Evol. Microbiol.">
        <title>The Global Catalogue of Microorganisms (GCM) 10K type strain sequencing project: providing services to taxonomists for standard genome sequencing and annotation.</title>
        <authorList>
            <consortium name="The Broad Institute Genomics Platform"/>
            <consortium name="The Broad Institute Genome Sequencing Center for Infectious Disease"/>
            <person name="Wu L."/>
            <person name="Ma J."/>
        </authorList>
    </citation>
    <scope>NUCLEOTIDE SEQUENCE [LARGE SCALE GENOMIC DNA]</scope>
    <source>
        <strain evidence="8">CCUG 57508</strain>
    </source>
</reference>
<proteinExistence type="predicted"/>
<feature type="region of interest" description="Disordered" evidence="4">
    <location>
        <begin position="1"/>
        <end position="31"/>
    </location>
</feature>
<evidence type="ECO:0000256" key="5">
    <source>
        <dbReference type="SAM" id="Phobius"/>
    </source>
</evidence>
<sequence>MLVKTPPKTKLVPVKPAPTRGTSPAQLDVPHRGRSKVVRDSVIRFLFWSAAVLGLVAAGTLLLSTPLAERLSLREATARSVAYANSVVKPLVDKKVLAGDPGATQALVHLMSSRMADGSIAHMKIWTRDGRVLWSDERGVTGRKFELEPDVEELFGTTEATGQVSDLDKPENAQERSEEELIEVYVGFSADDGTPLVFEAYWPTERIRQDVSDIRWQFTTLGLVALLLLALALLPLALSLARRVDRGLAEREEMMAQALSASDLERRRLSQDLHDGIVQDIVALGYALPTVAAALPHEATAARALLEQVHHDVARGVAGVRELLTDVYPADLEHGGLEHAVQELAERHRRNGTEVVVAVDLRLGEPLAVAQLTYRVVREALRNVAKHARATEVEVTAEVEDDRATVEVRDDGVGLRGASDVADETTSTDGLPGGEGHLGLRLLRDTLRTFGGDVTISERPGGGTVLRATFPLALRPVSTR</sequence>
<keyword evidence="2 7" id="KW-0418">Kinase</keyword>
<dbReference type="CDD" id="cd16917">
    <property type="entry name" value="HATPase_UhpB-NarQ-NarX-like"/>
    <property type="match status" value="1"/>
</dbReference>
<dbReference type="Pfam" id="PF07730">
    <property type="entry name" value="HisKA_3"/>
    <property type="match status" value="1"/>
</dbReference>
<feature type="transmembrane region" description="Helical" evidence="5">
    <location>
        <begin position="42"/>
        <end position="63"/>
    </location>
</feature>
<dbReference type="Pfam" id="PF02518">
    <property type="entry name" value="HATPase_c"/>
    <property type="match status" value="1"/>
</dbReference>
<keyword evidence="5" id="KW-1133">Transmembrane helix</keyword>
<dbReference type="RefSeq" id="WP_386050124.1">
    <property type="nucleotide sequence ID" value="NZ_JBHTKH010000001.1"/>
</dbReference>
<dbReference type="InterPro" id="IPR005467">
    <property type="entry name" value="His_kinase_dom"/>
</dbReference>
<evidence type="ECO:0000256" key="3">
    <source>
        <dbReference type="ARBA" id="ARBA00023012"/>
    </source>
</evidence>
<name>A0ABW3MQK3_9MICO</name>
<evidence type="ECO:0000313" key="7">
    <source>
        <dbReference type="EMBL" id="MFD1052951.1"/>
    </source>
</evidence>
<dbReference type="Proteomes" id="UP001597046">
    <property type="component" value="Unassembled WGS sequence"/>
</dbReference>
<dbReference type="PROSITE" id="PS50109">
    <property type="entry name" value="HIS_KIN"/>
    <property type="match status" value="1"/>
</dbReference>
<keyword evidence="8" id="KW-1185">Reference proteome</keyword>
<organism evidence="7 8">
    <name type="scientific">Terrabacter terrigena</name>
    <dbReference type="NCBI Taxonomy" id="574718"/>
    <lineage>
        <taxon>Bacteria</taxon>
        <taxon>Bacillati</taxon>
        <taxon>Actinomycetota</taxon>
        <taxon>Actinomycetes</taxon>
        <taxon>Micrococcales</taxon>
        <taxon>Intrasporangiaceae</taxon>
        <taxon>Terrabacter</taxon>
    </lineage>
</organism>
<dbReference type="GO" id="GO:0016301">
    <property type="term" value="F:kinase activity"/>
    <property type="evidence" value="ECO:0007669"/>
    <property type="project" value="UniProtKB-KW"/>
</dbReference>